<comment type="caution">
    <text evidence="1">The sequence shown here is derived from an EMBL/GenBank/DDBJ whole genome shotgun (WGS) entry which is preliminary data.</text>
</comment>
<reference evidence="1 2" key="1">
    <citation type="journal article" date="2016" name="Sci. Rep.">
        <title>Genomic and phenotypic characterization of the species Acinetobacter venetianus.</title>
        <authorList>
            <person name="Fondi M."/>
            <person name="Maida I."/>
            <person name="Perrin E."/>
            <person name="Orlandini V."/>
            <person name="La Torre L."/>
            <person name="Bosi E."/>
            <person name="Negroni A."/>
            <person name="Zanaroli G."/>
            <person name="Fava F."/>
            <person name="Decorosi F."/>
            <person name="Giovannetti L."/>
            <person name="Viti C."/>
            <person name="Vaneechoutte M."/>
            <person name="Dijkshoorn L."/>
            <person name="Fani R."/>
        </authorList>
    </citation>
    <scope>NUCLEOTIDE SEQUENCE [LARGE SCALE GENOMIC DNA]</scope>
    <source>
        <strain evidence="1 2">LUH5627</strain>
    </source>
</reference>
<dbReference type="PATRIC" id="fig|52133.18.peg.157"/>
<organism evidence="1 2">
    <name type="scientific">Acinetobacter venetianus</name>
    <dbReference type="NCBI Taxonomy" id="52133"/>
    <lineage>
        <taxon>Bacteria</taxon>
        <taxon>Pseudomonadati</taxon>
        <taxon>Pseudomonadota</taxon>
        <taxon>Gammaproteobacteria</taxon>
        <taxon>Moraxellales</taxon>
        <taxon>Moraxellaceae</taxon>
        <taxon>Acinetobacter</taxon>
    </lineage>
</organism>
<evidence type="ECO:0000313" key="1">
    <source>
        <dbReference type="EMBL" id="KXZ74217.1"/>
    </source>
</evidence>
<protein>
    <submittedName>
        <fullName evidence="1">Uncharacterized protein</fullName>
    </submittedName>
</protein>
<sequence length="128" mass="14540">MLDLIEIKTATSGKNNPSESLQADVYRALFGEPVKYNEFEIDVGNKTVIFLMHGFPWHVVSKDEPFDQHNGEFWGWNPLKVKSSGRFGGGWAFKFGITSNENFRELVIDVGIGSIRLEIMNSRRGFRA</sequence>
<dbReference type="RefSeq" id="WP_061517854.1">
    <property type="nucleotide sequence ID" value="NZ_JRUE01000022.1"/>
</dbReference>
<gene>
    <name evidence="1" type="ORF">AVENLUH5627_00152</name>
</gene>
<name>A0A150I2Y1_9GAMM</name>
<evidence type="ECO:0000313" key="2">
    <source>
        <dbReference type="Proteomes" id="UP000075680"/>
    </source>
</evidence>
<dbReference type="Proteomes" id="UP000075680">
    <property type="component" value="Unassembled WGS sequence"/>
</dbReference>
<proteinExistence type="predicted"/>
<accession>A0A150I2Y1</accession>
<dbReference type="EMBL" id="JRUE01000022">
    <property type="protein sequence ID" value="KXZ74217.1"/>
    <property type="molecule type" value="Genomic_DNA"/>
</dbReference>
<dbReference type="AlphaFoldDB" id="A0A150I2Y1"/>